<evidence type="ECO:0000256" key="4">
    <source>
        <dbReference type="PIRSR" id="PIRSR006278-1"/>
    </source>
</evidence>
<dbReference type="GO" id="GO:0019148">
    <property type="term" value="F:D-cysteine desulfhydrase activity"/>
    <property type="evidence" value="ECO:0007669"/>
    <property type="project" value="TreeGrafter"/>
</dbReference>
<evidence type="ECO:0000313" key="8">
    <source>
        <dbReference type="Proteomes" id="UP000190888"/>
    </source>
</evidence>
<reference evidence="7 8" key="1">
    <citation type="submission" date="2017-02" db="EMBL/GenBank/DDBJ databases">
        <authorList>
            <person name="Peterson S.W."/>
        </authorList>
    </citation>
    <scope>NUCLEOTIDE SEQUENCE [LARGE SCALE GENOMIC DNA]</scope>
    <source>
        <strain evidence="7 8">DSM 22335</strain>
    </source>
</reference>
<dbReference type="AlphaFoldDB" id="A0A1T4QTU6"/>
<dbReference type="RefSeq" id="WP_139367173.1">
    <property type="nucleotide sequence ID" value="NZ_FUWH01000009.1"/>
</dbReference>
<evidence type="ECO:0000313" key="7">
    <source>
        <dbReference type="EMBL" id="SKA07084.1"/>
    </source>
</evidence>
<evidence type="ECO:0000256" key="5">
    <source>
        <dbReference type="PIRSR" id="PIRSR006278-2"/>
    </source>
</evidence>
<gene>
    <name evidence="7" type="ORF">SAMN04488132_109101</name>
</gene>
<keyword evidence="3 5" id="KW-0663">Pyridoxal phosphate</keyword>
<protein>
    <submittedName>
        <fullName evidence="7">1-aminocyclopropane-1-carboxylate deaminase</fullName>
    </submittedName>
</protein>
<evidence type="ECO:0000256" key="3">
    <source>
        <dbReference type="ARBA" id="ARBA00022898"/>
    </source>
</evidence>
<evidence type="ECO:0000256" key="2">
    <source>
        <dbReference type="ARBA" id="ARBA00008639"/>
    </source>
</evidence>
<dbReference type="Gene3D" id="3.40.50.1100">
    <property type="match status" value="2"/>
</dbReference>
<sequence length="296" mass="32363">MIVRNQNICLHPLKHFPATGITADVLRLDELHPVVSGNKWFKLQYYLEEALNSGADTIATFGGAYSNHIVATAFAAREQGLKTVGFIRGEEPPQLSHTLRDAKAFGMELVFLSREKYREPANVMTLYGKPGWLWVPEGGSGKTGADGAAGILDTVNKDLYSHIICAAGTGTTVAGLVKAASERQLVTGISVLKGYDEMPEAVKSMLNENEKQKPFKIIHEYHFGGYARCPETLLAFMRELWETETIPTDIVYTAKMFFGVCDLARKGEFPEGSRLLLIHTGGLQGNGSLPAGTLPF</sequence>
<comment type="similarity">
    <text evidence="2">Belongs to the ACC deaminase/D-cysteine desulfhydrase family.</text>
</comment>
<dbReference type="PIRSF" id="PIRSF006278">
    <property type="entry name" value="ACCD_DCysDesulf"/>
    <property type="match status" value="1"/>
</dbReference>
<name>A0A1T4QTU6_9BACT</name>
<feature type="domain" description="Tryptophan synthase beta chain-like PALP" evidence="6">
    <location>
        <begin position="26"/>
        <end position="281"/>
    </location>
</feature>
<feature type="active site" description="Nucleophile" evidence="4">
    <location>
        <position position="66"/>
    </location>
</feature>
<feature type="modified residue" description="N6-(pyridoxal phosphate)lysine" evidence="5">
    <location>
        <position position="39"/>
    </location>
</feature>
<keyword evidence="8" id="KW-1185">Reference proteome</keyword>
<dbReference type="OrthoDB" id="9801249at2"/>
<dbReference type="PANTHER" id="PTHR43780">
    <property type="entry name" value="1-AMINOCYCLOPROPANE-1-CARBOXYLATE DEAMINASE-RELATED"/>
    <property type="match status" value="1"/>
</dbReference>
<dbReference type="Pfam" id="PF00291">
    <property type="entry name" value="PALP"/>
    <property type="match status" value="1"/>
</dbReference>
<evidence type="ECO:0000256" key="1">
    <source>
        <dbReference type="ARBA" id="ARBA00001933"/>
    </source>
</evidence>
<dbReference type="STRING" id="413434.SAMN04488132_109101"/>
<dbReference type="EMBL" id="FUWH01000009">
    <property type="protein sequence ID" value="SKA07084.1"/>
    <property type="molecule type" value="Genomic_DNA"/>
</dbReference>
<dbReference type="InterPro" id="IPR001926">
    <property type="entry name" value="TrpB-like_PALP"/>
</dbReference>
<accession>A0A1T4QTU6</accession>
<dbReference type="PANTHER" id="PTHR43780:SF2">
    <property type="entry name" value="1-AMINOCYCLOPROPANE-1-CARBOXYLATE DEAMINASE-RELATED"/>
    <property type="match status" value="1"/>
</dbReference>
<dbReference type="InterPro" id="IPR036052">
    <property type="entry name" value="TrpB-like_PALP_sf"/>
</dbReference>
<dbReference type="Proteomes" id="UP000190888">
    <property type="component" value="Unassembled WGS sequence"/>
</dbReference>
<evidence type="ECO:0000259" key="6">
    <source>
        <dbReference type="Pfam" id="PF00291"/>
    </source>
</evidence>
<dbReference type="SUPFAM" id="SSF53686">
    <property type="entry name" value="Tryptophan synthase beta subunit-like PLP-dependent enzymes"/>
    <property type="match status" value="1"/>
</dbReference>
<comment type="cofactor">
    <cofactor evidence="1">
        <name>pyridoxal 5'-phosphate</name>
        <dbReference type="ChEBI" id="CHEBI:597326"/>
    </cofactor>
</comment>
<organism evidence="7 8">
    <name type="scientific">Sediminibacterium ginsengisoli</name>
    <dbReference type="NCBI Taxonomy" id="413434"/>
    <lineage>
        <taxon>Bacteria</taxon>
        <taxon>Pseudomonadati</taxon>
        <taxon>Bacteroidota</taxon>
        <taxon>Chitinophagia</taxon>
        <taxon>Chitinophagales</taxon>
        <taxon>Chitinophagaceae</taxon>
        <taxon>Sediminibacterium</taxon>
    </lineage>
</organism>
<dbReference type="InterPro" id="IPR027278">
    <property type="entry name" value="ACCD_DCysDesulf"/>
</dbReference>
<proteinExistence type="inferred from homology"/>